<dbReference type="PANTHER" id="PTHR12544">
    <property type="entry name" value="GLUTAMINASE"/>
    <property type="match status" value="1"/>
</dbReference>
<feature type="binding site" evidence="6">
    <location>
        <position position="194"/>
    </location>
    <ligand>
        <name>substrate</name>
    </ligand>
</feature>
<dbReference type="InterPro" id="IPR015868">
    <property type="entry name" value="Glutaminase"/>
</dbReference>
<feature type="binding site" evidence="6">
    <location>
        <position position="113"/>
    </location>
    <ligand>
        <name>substrate</name>
    </ligand>
</feature>
<feature type="binding site" evidence="6">
    <location>
        <position position="245"/>
    </location>
    <ligand>
        <name>substrate</name>
    </ligand>
</feature>
<dbReference type="GO" id="GO:0006537">
    <property type="term" value="P:glutamate biosynthetic process"/>
    <property type="evidence" value="ECO:0007669"/>
    <property type="project" value="TreeGrafter"/>
</dbReference>
<reference evidence="7 8" key="1">
    <citation type="submission" date="2018-06" db="EMBL/GenBank/DDBJ databases">
        <authorList>
            <consortium name="Pathogen Informatics"/>
            <person name="Doyle S."/>
        </authorList>
    </citation>
    <scope>NUCLEOTIDE SEQUENCE [LARGE SCALE GENOMIC DNA]</scope>
    <source>
        <strain evidence="7 8">NCTC11088</strain>
    </source>
</reference>
<dbReference type="EC" id="3.5.1.2" evidence="3 6"/>
<evidence type="ECO:0000256" key="4">
    <source>
        <dbReference type="ARBA" id="ARBA00022801"/>
    </source>
</evidence>
<feature type="binding site" evidence="6">
    <location>
        <position position="263"/>
    </location>
    <ligand>
        <name>substrate</name>
    </ligand>
</feature>
<gene>
    <name evidence="7" type="primary">glsA_2</name>
    <name evidence="6" type="synonym">glsA</name>
    <name evidence="7" type="ORF">NCTC11088_00916</name>
</gene>
<protein>
    <recommendedName>
        <fullName evidence="3 6">Glutaminase</fullName>
        <ecNumber evidence="3 6">3.5.1.2</ecNumber>
    </recommendedName>
</protein>
<dbReference type="EMBL" id="UGTH01000001">
    <property type="protein sequence ID" value="SUB75130.1"/>
    <property type="molecule type" value="Genomic_DNA"/>
</dbReference>
<dbReference type="InterPro" id="IPR012338">
    <property type="entry name" value="Beta-lactam/transpept-like"/>
</dbReference>
<comment type="catalytic activity">
    <reaction evidence="5 6">
        <text>L-glutamine + H2O = L-glutamate + NH4(+)</text>
        <dbReference type="Rhea" id="RHEA:15889"/>
        <dbReference type="ChEBI" id="CHEBI:15377"/>
        <dbReference type="ChEBI" id="CHEBI:28938"/>
        <dbReference type="ChEBI" id="CHEBI:29985"/>
        <dbReference type="ChEBI" id="CHEBI:58359"/>
        <dbReference type="EC" id="3.5.1.2"/>
    </reaction>
</comment>
<accession>A0A379DBF4</accession>
<dbReference type="Pfam" id="PF04960">
    <property type="entry name" value="Glutaminase"/>
    <property type="match status" value="1"/>
</dbReference>
<sequence length="309" mass="34165">MKEILKQAYDYGKEFVDDGNLVNYIPALANVDKSKVGIAVYDNKGNLYEVGDTDIQFSIMSIAKISLYAVLLENYELDYIREYIGVKGSSKAYNSIVDLEESEGKLPINPFINAGALMTSYFILKKFNGNKDEAFKAVIDMTKKLTDNNNLEYNVEIYESSKDTGYTNLAIMYTMQKNRVIPGIVDVKDVLEIYNKACTIMIDTRDLAYMGSVLARDGVNLKGEKILSKKNSRILRTLMAICGTYDYSGDFAVDIGIPAKSGVGGGILATIKNGMSIATYCPGLDSKGNSLVGIKILEKISNELEFSIY</sequence>
<dbReference type="HAMAP" id="MF_00313">
    <property type="entry name" value="Glutaminase"/>
    <property type="match status" value="1"/>
</dbReference>
<feature type="binding site" evidence="6">
    <location>
        <position position="168"/>
    </location>
    <ligand>
        <name>substrate</name>
    </ligand>
</feature>
<proteinExistence type="inferred from homology"/>
<evidence type="ECO:0000256" key="3">
    <source>
        <dbReference type="ARBA" id="ARBA00012918"/>
    </source>
</evidence>
<evidence type="ECO:0000256" key="1">
    <source>
        <dbReference type="ARBA" id="ARBA00011076"/>
    </source>
</evidence>
<evidence type="ECO:0000256" key="6">
    <source>
        <dbReference type="HAMAP-Rule" id="MF_00313"/>
    </source>
</evidence>
<evidence type="ECO:0000313" key="8">
    <source>
        <dbReference type="Proteomes" id="UP000254777"/>
    </source>
</evidence>
<organism evidence="7 8">
    <name type="scientific">Peptoniphilus indolicus</name>
    <dbReference type="NCBI Taxonomy" id="33030"/>
    <lineage>
        <taxon>Bacteria</taxon>
        <taxon>Bacillati</taxon>
        <taxon>Bacillota</taxon>
        <taxon>Tissierellia</taxon>
        <taxon>Tissierellales</taxon>
        <taxon>Peptoniphilaceae</taxon>
        <taxon>Peptoniphilus</taxon>
    </lineage>
</organism>
<comment type="caution">
    <text evidence="6">Lacks conserved residue(s) required for the propagation of feature annotation.</text>
</comment>
<evidence type="ECO:0000313" key="7">
    <source>
        <dbReference type="EMBL" id="SUB75130.1"/>
    </source>
</evidence>
<dbReference type="PANTHER" id="PTHR12544:SF29">
    <property type="entry name" value="GLUTAMINASE"/>
    <property type="match status" value="1"/>
</dbReference>
<feature type="binding site" evidence="6">
    <location>
        <position position="61"/>
    </location>
    <ligand>
        <name>substrate</name>
    </ligand>
</feature>
<dbReference type="SUPFAM" id="SSF56601">
    <property type="entry name" value="beta-lactamase/transpeptidase-like"/>
    <property type="match status" value="1"/>
</dbReference>
<dbReference type="NCBIfam" id="TIGR03814">
    <property type="entry name" value="Gln_ase"/>
    <property type="match status" value="1"/>
</dbReference>
<evidence type="ECO:0000256" key="2">
    <source>
        <dbReference type="ARBA" id="ARBA00011881"/>
    </source>
</evidence>
<comment type="subunit">
    <text evidence="2 6">Homotetramer.</text>
</comment>
<keyword evidence="4 6" id="KW-0378">Hydrolase</keyword>
<dbReference type="Gene3D" id="3.40.710.10">
    <property type="entry name" value="DD-peptidase/beta-lactamase superfamily"/>
    <property type="match status" value="1"/>
</dbReference>
<dbReference type="RefSeq" id="WP_172463318.1">
    <property type="nucleotide sequence ID" value="NZ_UGTH01000001.1"/>
</dbReference>
<evidence type="ECO:0000256" key="5">
    <source>
        <dbReference type="ARBA" id="ARBA00049534"/>
    </source>
</evidence>
<dbReference type="GO" id="GO:0004359">
    <property type="term" value="F:glutaminase activity"/>
    <property type="evidence" value="ECO:0007669"/>
    <property type="project" value="UniProtKB-UniRule"/>
</dbReference>
<name>A0A379DBF4_9FIRM</name>
<dbReference type="AlphaFoldDB" id="A0A379DBF4"/>
<dbReference type="GO" id="GO:0006543">
    <property type="term" value="P:L-glutamine catabolic process"/>
    <property type="evidence" value="ECO:0007669"/>
    <property type="project" value="TreeGrafter"/>
</dbReference>
<keyword evidence="6" id="KW-0007">Acetylation</keyword>
<comment type="similarity">
    <text evidence="1 6">Belongs to the glutaminase family.</text>
</comment>
<dbReference type="Proteomes" id="UP000254777">
    <property type="component" value="Unassembled WGS sequence"/>
</dbReference>